<sequence length="1223" mass="136660">MAALMRNISTSAWVTDTTLTLPFWPSSEVAKLGPKLTSSYDGWGAESTTLMSGYDCQEMKLESAEMSEEPYSDVWDVMVRYPRKGTQPMVTFVLSSTQGCTYELMMHPIVDLAYNGGITWSNATTFFPQQHTLPLGVGTHPIAPNVTSTHVYARLNASKQCNGHDIIIMNTPWTAPIDYTPFKTSPWIPENMTYERSADFRMQGMLCQSHYSMSRDNINAFLADSVGNNINASAQGHQNIQDLPESLLDIVQVQRKTMTDEWRTYFDRETMRLDALQAAGPDLAPPWAARFPGYSGLAPMLAVLSDFDLVSLMNDRNIVKTAARVKGRFFTEMIRETLNSPDLFQTNTVVGTATVVQERVVVLVEIGFALAALFFASTVLLVAIYWTSRLSHRPLKLSSDPSSIVGLSLLLQPHLVKNATFRKMHNESREDLYKSLRKESYLTSDMYLIQGSAQPAIVKSPIKIKRDWRPRVIRTRMLLALGALLTSIVTAILTLNAFSLRSQLSQTGFIYEADISKLKLSFPTFAPISIAPTVASIAIGLWWDQLDMTFRILQPYVSMSRGPTPINAGAGLTYTSKTWAGAAFKAARYKHWILFLVTVGSVLAQVLTVSMSALFEKASTNVTQQMTAQQSLEIRHEPLVSEIELTFRHGIQYTPSLVLNELYLNPRKNWLFGAGIKHSFNGSELPWTLGGWNFLPVDLAQFSTSRDPQHSPDFSENRVFASTNVSLEVPAIKARLDCKPVEEVAETSSWLEIANFTGSRSITKNDIARLNSTGGFELYQLSGNMFQNSSSQTTILADATAISCCSNGTMEQPRRNAIGYWSVATPNNESFPFTSASWPLSFVTKWIVGEGITVQYRNEEHYLYFREKPKMQAARCQPVIETTEATVSVDAHSGAVHSYEIKKPVSPIDFAWAEVFVKHQLMNASLGPLDDLYEGPMNVTTSFGVVFLLSMLRSLMRDPIFGMPKERLDENAFVFRDPELGTNMDLMTNTMYSLVGSDPEVLLDYRTLADTADRTFQSFFQEFVNSDLSLKNGGYAYQPVGDQSMRNIGRPVNENGTIISRRAIPDPNPYRNITASVSNRIRLLHMNTVATYISTAILVWLIATTFIIISVQRKYTSLMMRDVKLIADMLVLVAGSDKFLELVQEQGVALKKDKQIQTKLGWFKDRDGEVRWGIEVVGGEDAVEWVEAPKVGFHIREKGTSGIPLLPWKKGQPSTKPRTDSSV</sequence>
<feature type="region of interest" description="Disordered" evidence="1">
    <location>
        <begin position="1204"/>
        <end position="1223"/>
    </location>
</feature>
<dbReference type="GeneID" id="19130283"/>
<evidence type="ECO:0000256" key="1">
    <source>
        <dbReference type="SAM" id="MobiDB-lite"/>
    </source>
</evidence>
<feature type="transmembrane region" description="Helical" evidence="2">
    <location>
        <begin position="478"/>
        <end position="500"/>
    </location>
</feature>
<dbReference type="Pfam" id="PF11915">
    <property type="entry name" value="DUF3433"/>
    <property type="match status" value="1"/>
</dbReference>
<dbReference type="Proteomes" id="UP000016934">
    <property type="component" value="Unassembled WGS sequence"/>
</dbReference>
<proteinExistence type="predicted"/>
<dbReference type="eggNOG" id="ENOG502SHDK">
    <property type="taxonomic scope" value="Eukaryota"/>
</dbReference>
<reference evidence="3 4" key="1">
    <citation type="journal article" date="2012" name="PLoS Pathog.">
        <title>Diverse lifestyles and strategies of plant pathogenesis encoded in the genomes of eighteen Dothideomycetes fungi.</title>
        <authorList>
            <person name="Ohm R.A."/>
            <person name="Feau N."/>
            <person name="Henrissat B."/>
            <person name="Schoch C.L."/>
            <person name="Horwitz B.A."/>
            <person name="Barry K.W."/>
            <person name="Condon B.J."/>
            <person name="Copeland A.C."/>
            <person name="Dhillon B."/>
            <person name="Glaser F."/>
            <person name="Hesse C.N."/>
            <person name="Kosti I."/>
            <person name="LaButti K."/>
            <person name="Lindquist E.A."/>
            <person name="Lucas S."/>
            <person name="Salamov A.A."/>
            <person name="Bradshaw R.E."/>
            <person name="Ciuffetti L."/>
            <person name="Hamelin R.C."/>
            <person name="Kema G.H.J."/>
            <person name="Lawrence C."/>
            <person name="Scott J.A."/>
            <person name="Spatafora J.W."/>
            <person name="Turgeon B.G."/>
            <person name="de Wit P.J.G.M."/>
            <person name="Zhong S."/>
            <person name="Goodwin S.B."/>
            <person name="Grigoriev I.V."/>
        </authorList>
    </citation>
    <scope>NUCLEOTIDE SEQUENCE [LARGE SCALE GENOMIC DNA]</scope>
    <source>
        <strain evidence="4">ND90Pr / ATCC 201652</strain>
    </source>
</reference>
<keyword evidence="2" id="KW-0812">Transmembrane</keyword>
<dbReference type="PANTHER" id="PTHR37544:SF3">
    <property type="entry name" value="SPRAY"/>
    <property type="match status" value="1"/>
</dbReference>
<feature type="transmembrane region" description="Helical" evidence="2">
    <location>
        <begin position="1089"/>
        <end position="1111"/>
    </location>
</feature>
<accession>M2RCW3</accession>
<dbReference type="AlphaFoldDB" id="M2RCW3"/>
<dbReference type="EMBL" id="KB445642">
    <property type="protein sequence ID" value="EMD64634.1"/>
    <property type="molecule type" value="Genomic_DNA"/>
</dbReference>
<dbReference type="PANTHER" id="PTHR37544">
    <property type="entry name" value="SPRAY-RELATED"/>
    <property type="match status" value="1"/>
</dbReference>
<organism evidence="3 4">
    <name type="scientific">Cochliobolus sativus (strain ND90Pr / ATCC 201652)</name>
    <name type="common">Common root rot and spot blotch fungus</name>
    <name type="synonym">Bipolaris sorokiniana</name>
    <dbReference type="NCBI Taxonomy" id="665912"/>
    <lineage>
        <taxon>Eukaryota</taxon>
        <taxon>Fungi</taxon>
        <taxon>Dikarya</taxon>
        <taxon>Ascomycota</taxon>
        <taxon>Pezizomycotina</taxon>
        <taxon>Dothideomycetes</taxon>
        <taxon>Pleosporomycetidae</taxon>
        <taxon>Pleosporales</taxon>
        <taxon>Pleosporineae</taxon>
        <taxon>Pleosporaceae</taxon>
        <taxon>Bipolaris</taxon>
    </lineage>
</organism>
<keyword evidence="4" id="KW-1185">Reference proteome</keyword>
<reference evidence="4" key="2">
    <citation type="journal article" date="2013" name="PLoS Genet.">
        <title>Comparative genome structure, secondary metabolite, and effector coding capacity across Cochliobolus pathogens.</title>
        <authorList>
            <person name="Condon B.J."/>
            <person name="Leng Y."/>
            <person name="Wu D."/>
            <person name="Bushley K.E."/>
            <person name="Ohm R.A."/>
            <person name="Otillar R."/>
            <person name="Martin J."/>
            <person name="Schackwitz W."/>
            <person name="Grimwood J."/>
            <person name="MohdZainudin N."/>
            <person name="Xue C."/>
            <person name="Wang R."/>
            <person name="Manning V.A."/>
            <person name="Dhillon B."/>
            <person name="Tu Z.J."/>
            <person name="Steffenson B.J."/>
            <person name="Salamov A."/>
            <person name="Sun H."/>
            <person name="Lowry S."/>
            <person name="LaButti K."/>
            <person name="Han J."/>
            <person name="Copeland A."/>
            <person name="Lindquist E."/>
            <person name="Barry K."/>
            <person name="Schmutz J."/>
            <person name="Baker S.E."/>
            <person name="Ciuffetti L.M."/>
            <person name="Grigoriev I.V."/>
            <person name="Zhong S."/>
            <person name="Turgeon B.G."/>
        </authorList>
    </citation>
    <scope>NUCLEOTIDE SEQUENCE [LARGE SCALE GENOMIC DNA]</scope>
    <source>
        <strain evidence="4">ND90Pr / ATCC 201652</strain>
    </source>
</reference>
<keyword evidence="2" id="KW-1133">Transmembrane helix</keyword>
<feature type="transmembrane region" description="Helical" evidence="2">
    <location>
        <begin position="366"/>
        <end position="386"/>
    </location>
</feature>
<dbReference type="InterPro" id="IPR021840">
    <property type="entry name" value="DUF3433"/>
</dbReference>
<evidence type="ECO:0000256" key="2">
    <source>
        <dbReference type="SAM" id="Phobius"/>
    </source>
</evidence>
<keyword evidence="2" id="KW-0472">Membrane</keyword>
<protein>
    <submittedName>
        <fullName evidence="3">Uncharacterized protein</fullName>
    </submittedName>
</protein>
<dbReference type="KEGG" id="bsc:COCSADRAFT_115471"/>
<feature type="transmembrane region" description="Helical" evidence="2">
    <location>
        <begin position="592"/>
        <end position="615"/>
    </location>
</feature>
<gene>
    <name evidence="3" type="ORF">COCSADRAFT_115471</name>
</gene>
<dbReference type="HOGENOM" id="CLU_003476_0_0_1"/>
<name>M2RCW3_COCSN</name>
<dbReference type="RefSeq" id="XP_007699251.1">
    <property type="nucleotide sequence ID" value="XM_007701061.1"/>
</dbReference>
<evidence type="ECO:0000313" key="3">
    <source>
        <dbReference type="EMBL" id="EMD64634.1"/>
    </source>
</evidence>
<evidence type="ECO:0000313" key="4">
    <source>
        <dbReference type="Proteomes" id="UP000016934"/>
    </source>
</evidence>
<feature type="compositionally biased region" description="Polar residues" evidence="1">
    <location>
        <begin position="1212"/>
        <end position="1223"/>
    </location>
</feature>
<dbReference type="OrthoDB" id="3248909at2759"/>
<dbReference type="OMA" id="GLWWDQL"/>
<feature type="transmembrane region" description="Helical" evidence="2">
    <location>
        <begin position="520"/>
        <end position="543"/>
    </location>
</feature>